<proteinExistence type="predicted"/>
<keyword evidence="3" id="KW-1185">Reference proteome</keyword>
<dbReference type="EMBL" id="CP036278">
    <property type="protein sequence ID" value="QDU54554.1"/>
    <property type="molecule type" value="Genomic_DNA"/>
</dbReference>
<dbReference type="RefSeq" id="WP_145245518.1">
    <property type="nucleotide sequence ID" value="NZ_CP036278.1"/>
</dbReference>
<organism evidence="2 3">
    <name type="scientific">Aeoliella mucimassa</name>
    <dbReference type="NCBI Taxonomy" id="2527972"/>
    <lineage>
        <taxon>Bacteria</taxon>
        <taxon>Pseudomonadati</taxon>
        <taxon>Planctomycetota</taxon>
        <taxon>Planctomycetia</taxon>
        <taxon>Pirellulales</taxon>
        <taxon>Lacipirellulaceae</taxon>
        <taxon>Aeoliella</taxon>
    </lineage>
</organism>
<protein>
    <recommendedName>
        <fullName evidence="1">ATP-grasp domain-containing protein</fullName>
    </recommendedName>
</protein>
<evidence type="ECO:0000313" key="2">
    <source>
        <dbReference type="EMBL" id="QDU54554.1"/>
    </source>
</evidence>
<name>A0A518AIR2_9BACT</name>
<feature type="domain" description="ATP-grasp" evidence="1">
    <location>
        <begin position="127"/>
        <end position="266"/>
    </location>
</feature>
<dbReference type="AlphaFoldDB" id="A0A518AIR2"/>
<dbReference type="KEGG" id="amuc:Pan181_07370"/>
<dbReference type="Proteomes" id="UP000315750">
    <property type="component" value="Chromosome"/>
</dbReference>
<dbReference type="InterPro" id="IPR041261">
    <property type="entry name" value="R2K_2"/>
</dbReference>
<reference evidence="2 3" key="1">
    <citation type="submission" date="2019-02" db="EMBL/GenBank/DDBJ databases">
        <title>Deep-cultivation of Planctomycetes and their phenomic and genomic characterization uncovers novel biology.</title>
        <authorList>
            <person name="Wiegand S."/>
            <person name="Jogler M."/>
            <person name="Boedeker C."/>
            <person name="Pinto D."/>
            <person name="Vollmers J."/>
            <person name="Rivas-Marin E."/>
            <person name="Kohn T."/>
            <person name="Peeters S.H."/>
            <person name="Heuer A."/>
            <person name="Rast P."/>
            <person name="Oberbeckmann S."/>
            <person name="Bunk B."/>
            <person name="Jeske O."/>
            <person name="Meyerdierks A."/>
            <person name="Storesund J.E."/>
            <person name="Kallscheuer N."/>
            <person name="Luecker S."/>
            <person name="Lage O.M."/>
            <person name="Pohl T."/>
            <person name="Merkel B.J."/>
            <person name="Hornburger P."/>
            <person name="Mueller R.-W."/>
            <person name="Bruemmer F."/>
            <person name="Labrenz M."/>
            <person name="Spormann A.M."/>
            <person name="Op den Camp H."/>
            <person name="Overmann J."/>
            <person name="Amann R."/>
            <person name="Jetten M.S.M."/>
            <person name="Mascher T."/>
            <person name="Medema M.H."/>
            <person name="Devos D.P."/>
            <person name="Kaster A.-K."/>
            <person name="Ovreas L."/>
            <person name="Rohde M."/>
            <person name="Galperin M.Y."/>
            <person name="Jogler C."/>
        </authorList>
    </citation>
    <scope>NUCLEOTIDE SEQUENCE [LARGE SCALE GENOMIC DNA]</scope>
    <source>
        <strain evidence="2 3">Pan181</strain>
    </source>
</reference>
<dbReference type="OrthoDB" id="257538at2"/>
<gene>
    <name evidence="2" type="ORF">Pan181_07370</name>
</gene>
<evidence type="ECO:0000313" key="3">
    <source>
        <dbReference type="Proteomes" id="UP000315750"/>
    </source>
</evidence>
<accession>A0A518AIR2</accession>
<evidence type="ECO:0000259" key="1">
    <source>
        <dbReference type="Pfam" id="PF18299"/>
    </source>
</evidence>
<sequence>MKLSWLIDGEMFPNYLEELFDAITEQGFEAKVIGAPKPPYRWDDLKHTYRDEFPAGSCVVAHGDIELVTRIGQEQIWTPGVFGTVPNYFCSNYYCYFGEYLLNSDYAMLPFGELGRRRDWLLDFFGQEGKVFIRPDSPLKLFAGQMVTTSRFEADLEFMGFYDFPVESLVVVSPPQKITREWRFVVADQQVVAGCLYTADGKNVLEPEYDAQAFELAQQVASQGYEPDPVWIVDICRTKKGAYRLLEIGGFSFANLYACNKADVVAAVSKVAMRLWEQAK</sequence>
<dbReference type="Pfam" id="PF18299">
    <property type="entry name" value="R2K_2"/>
    <property type="match status" value="1"/>
</dbReference>